<evidence type="ECO:0000313" key="8">
    <source>
        <dbReference type="Proteomes" id="UP001275436"/>
    </source>
</evidence>
<sequence>MKKKGMLNSHISKLLSDLGHTDQIVIADAGLPVPEGVKKIDVALTPGTPSFIEVLNALIDDMVIEEVTLAQEIKVDNTEKHKQVKELINDTPITYVTHEQFKSLSKQAKAIIRTGETTPYANCILRSGVFF</sequence>
<accession>A0ABQ5TK47</accession>
<feature type="active site" description="Proton donor" evidence="6">
    <location>
        <position position="20"/>
    </location>
</feature>
<reference evidence="7 8" key="1">
    <citation type="submission" date="2023-02" db="EMBL/GenBank/DDBJ databases">
        <title>Oceanobacillus kimchii IFOP_LL358 isolated form Alexandrium catenella lab strain.</title>
        <authorList>
            <person name="Gajardo G."/>
            <person name="Ueki S."/>
            <person name="Maruyama F."/>
        </authorList>
    </citation>
    <scope>NUCLEOTIDE SEQUENCE [LARGE SCALE GENOMIC DNA]</scope>
    <source>
        <strain evidence="7 8">IFOP_LL358</strain>
    </source>
</reference>
<dbReference type="PANTHER" id="PTHR37831">
    <property type="entry name" value="D-RIBOSE PYRANASE"/>
    <property type="match status" value="1"/>
</dbReference>
<comment type="caution">
    <text evidence="7">The sequence shown here is derived from an EMBL/GenBank/DDBJ whole genome shotgun (WGS) entry which is preliminary data.</text>
</comment>
<dbReference type="InterPro" id="IPR007721">
    <property type="entry name" value="RbsD_FucU"/>
</dbReference>
<dbReference type="NCBIfam" id="NF008761">
    <property type="entry name" value="PRK11797.1"/>
    <property type="match status" value="1"/>
</dbReference>
<keyword evidence="3 6" id="KW-0963">Cytoplasm</keyword>
<dbReference type="Pfam" id="PF05025">
    <property type="entry name" value="RbsD_FucU"/>
    <property type="match status" value="1"/>
</dbReference>
<evidence type="ECO:0000256" key="5">
    <source>
        <dbReference type="ARBA" id="ARBA00023277"/>
    </source>
</evidence>
<comment type="subunit">
    <text evidence="6">Homodecamer.</text>
</comment>
<proteinExistence type="inferred from homology"/>
<organism evidence="7 8">
    <name type="scientific">Oceanobacillus kimchii</name>
    <dbReference type="NCBI Taxonomy" id="746691"/>
    <lineage>
        <taxon>Bacteria</taxon>
        <taxon>Bacillati</taxon>
        <taxon>Bacillota</taxon>
        <taxon>Bacilli</taxon>
        <taxon>Bacillales</taxon>
        <taxon>Bacillaceae</taxon>
        <taxon>Oceanobacillus</taxon>
    </lineage>
</organism>
<evidence type="ECO:0000256" key="3">
    <source>
        <dbReference type="ARBA" id="ARBA00022490"/>
    </source>
</evidence>
<dbReference type="InterPro" id="IPR023750">
    <property type="entry name" value="RbsD-like_sf"/>
</dbReference>
<dbReference type="InterPro" id="IPR023064">
    <property type="entry name" value="D-ribose_pyranase"/>
</dbReference>
<keyword evidence="4 6" id="KW-0413">Isomerase</keyword>
<dbReference type="HAMAP" id="MF_01661">
    <property type="entry name" value="D_rib_pyranase"/>
    <property type="match status" value="1"/>
</dbReference>
<comment type="function">
    <text evidence="6">Catalyzes the interconversion of beta-pyran and beta-furan forms of D-ribose.</text>
</comment>
<dbReference type="Gene3D" id="3.40.1650.10">
    <property type="entry name" value="RbsD-like domain"/>
    <property type="match status" value="1"/>
</dbReference>
<dbReference type="PANTHER" id="PTHR37831:SF1">
    <property type="entry name" value="D-RIBOSE PYRANASE"/>
    <property type="match status" value="1"/>
</dbReference>
<comment type="subcellular location">
    <subcellularLocation>
        <location evidence="6">Cytoplasm</location>
    </subcellularLocation>
</comment>
<dbReference type="SUPFAM" id="SSF102546">
    <property type="entry name" value="RbsD-like"/>
    <property type="match status" value="1"/>
</dbReference>
<evidence type="ECO:0000256" key="4">
    <source>
        <dbReference type="ARBA" id="ARBA00023235"/>
    </source>
</evidence>
<feature type="binding site" evidence="6">
    <location>
        <begin position="120"/>
        <end position="122"/>
    </location>
    <ligand>
        <name>substrate</name>
    </ligand>
</feature>
<feature type="binding site" evidence="6">
    <location>
        <position position="28"/>
    </location>
    <ligand>
        <name>substrate</name>
    </ligand>
</feature>
<comment type="catalytic activity">
    <reaction evidence="1 6">
        <text>beta-D-ribopyranose = beta-D-ribofuranose</text>
        <dbReference type="Rhea" id="RHEA:25432"/>
        <dbReference type="ChEBI" id="CHEBI:27476"/>
        <dbReference type="ChEBI" id="CHEBI:47002"/>
        <dbReference type="EC" id="5.4.99.62"/>
    </reaction>
</comment>
<feature type="binding site" evidence="6">
    <location>
        <position position="98"/>
    </location>
    <ligand>
        <name>substrate</name>
    </ligand>
</feature>
<protein>
    <recommendedName>
        <fullName evidence="2 6">D-ribose pyranase</fullName>
        <ecNumber evidence="2 6">5.4.99.62</ecNumber>
    </recommendedName>
</protein>
<dbReference type="Proteomes" id="UP001275436">
    <property type="component" value="Unassembled WGS sequence"/>
</dbReference>
<dbReference type="RefSeq" id="WP_069685569.1">
    <property type="nucleotide sequence ID" value="NZ_BSKO01000001.1"/>
</dbReference>
<name>A0ABQ5TK47_9BACI</name>
<keyword evidence="8" id="KW-1185">Reference proteome</keyword>
<keyword evidence="5 6" id="KW-0119">Carbohydrate metabolism</keyword>
<evidence type="ECO:0000256" key="6">
    <source>
        <dbReference type="HAMAP-Rule" id="MF_01661"/>
    </source>
</evidence>
<evidence type="ECO:0000313" key="7">
    <source>
        <dbReference type="EMBL" id="GLO67238.1"/>
    </source>
</evidence>
<evidence type="ECO:0000256" key="2">
    <source>
        <dbReference type="ARBA" id="ARBA00012862"/>
    </source>
</evidence>
<evidence type="ECO:0000256" key="1">
    <source>
        <dbReference type="ARBA" id="ARBA00000223"/>
    </source>
</evidence>
<comment type="similarity">
    <text evidence="6">Belongs to the RbsD / FucU family. RbsD subfamily.</text>
</comment>
<gene>
    <name evidence="6 7" type="primary">rbsD</name>
    <name evidence="7" type="ORF">MACH08_30220</name>
</gene>
<dbReference type="EMBL" id="BSKO01000001">
    <property type="protein sequence ID" value="GLO67238.1"/>
    <property type="molecule type" value="Genomic_DNA"/>
</dbReference>
<comment type="pathway">
    <text evidence="6">Carbohydrate metabolism; D-ribose degradation; D-ribose 5-phosphate from beta-D-ribopyranose: step 1/2.</text>
</comment>
<dbReference type="EC" id="5.4.99.62" evidence="2 6"/>